<proteinExistence type="predicted"/>
<accession>A0A0F4PJ04</accession>
<dbReference type="GO" id="GO:0008999">
    <property type="term" value="F:protein-N-terminal-alanine acetyltransferase activity"/>
    <property type="evidence" value="ECO:0007669"/>
    <property type="project" value="TreeGrafter"/>
</dbReference>
<organism evidence="2 3">
    <name type="scientific">Pseudoalteromonas ruthenica</name>
    <dbReference type="NCBI Taxonomy" id="151081"/>
    <lineage>
        <taxon>Bacteria</taxon>
        <taxon>Pseudomonadati</taxon>
        <taxon>Pseudomonadota</taxon>
        <taxon>Gammaproteobacteria</taxon>
        <taxon>Alteromonadales</taxon>
        <taxon>Pseudoalteromonadaceae</taxon>
        <taxon>Pseudoalteromonas</taxon>
    </lineage>
</organism>
<dbReference type="EMBL" id="JXXZ01000025">
    <property type="protein sequence ID" value="KJY94968.1"/>
    <property type="molecule type" value="Genomic_DNA"/>
</dbReference>
<gene>
    <name evidence="2" type="ORF">TW72_18330</name>
</gene>
<dbReference type="PANTHER" id="PTHR43792:SF9">
    <property type="entry name" value="RIBOSOMAL-PROTEIN-ALANINE ACETYLTRANSFERASE"/>
    <property type="match status" value="1"/>
</dbReference>
<reference evidence="2 3" key="1">
    <citation type="journal article" date="2015" name="BMC Genomics">
        <title>Genome mining reveals unlocked bioactive potential of marine Gram-negative bacteria.</title>
        <authorList>
            <person name="Machado H."/>
            <person name="Sonnenschein E.C."/>
            <person name="Melchiorsen J."/>
            <person name="Gram L."/>
        </authorList>
    </citation>
    <scope>NUCLEOTIDE SEQUENCE [LARGE SCALE GENOMIC DNA]</scope>
    <source>
        <strain evidence="2 3">S3137</strain>
    </source>
</reference>
<evidence type="ECO:0000259" key="1">
    <source>
        <dbReference type="PROSITE" id="PS51186"/>
    </source>
</evidence>
<dbReference type="InterPro" id="IPR000182">
    <property type="entry name" value="GNAT_dom"/>
</dbReference>
<dbReference type="Gene3D" id="3.40.630.30">
    <property type="match status" value="1"/>
</dbReference>
<dbReference type="InterPro" id="IPR051531">
    <property type="entry name" value="N-acetyltransferase"/>
</dbReference>
<name>A0A0F4PJ04_9GAMM</name>
<dbReference type="GeneID" id="58230457"/>
<keyword evidence="3" id="KW-1185">Reference proteome</keyword>
<dbReference type="GO" id="GO:0005737">
    <property type="term" value="C:cytoplasm"/>
    <property type="evidence" value="ECO:0007669"/>
    <property type="project" value="TreeGrafter"/>
</dbReference>
<dbReference type="InterPro" id="IPR016181">
    <property type="entry name" value="Acyl_CoA_acyltransferase"/>
</dbReference>
<dbReference type="SUPFAM" id="SSF55729">
    <property type="entry name" value="Acyl-CoA N-acyltransferases (Nat)"/>
    <property type="match status" value="1"/>
</dbReference>
<evidence type="ECO:0000313" key="2">
    <source>
        <dbReference type="EMBL" id="KJY94968.1"/>
    </source>
</evidence>
<evidence type="ECO:0000313" key="3">
    <source>
        <dbReference type="Proteomes" id="UP000033664"/>
    </source>
</evidence>
<dbReference type="Pfam" id="PF13302">
    <property type="entry name" value="Acetyltransf_3"/>
    <property type="match status" value="1"/>
</dbReference>
<feature type="domain" description="N-acetyltransferase" evidence="1">
    <location>
        <begin position="11"/>
        <end position="171"/>
    </location>
</feature>
<comment type="caution">
    <text evidence="2">The sequence shown here is derived from an EMBL/GenBank/DDBJ whole genome shotgun (WGS) entry which is preliminary data.</text>
</comment>
<dbReference type="OrthoDB" id="9801656at2"/>
<dbReference type="AlphaFoldDB" id="A0A0F4PJ04"/>
<protein>
    <submittedName>
        <fullName evidence="2">GNAT family acetyltransferase</fullName>
    </submittedName>
</protein>
<keyword evidence="2" id="KW-0808">Transferase</keyword>
<dbReference type="PATRIC" id="fig|151081.8.peg.615"/>
<dbReference type="RefSeq" id="WP_045978484.1">
    <property type="nucleotide sequence ID" value="NZ_JXXY01000002.1"/>
</dbReference>
<dbReference type="Proteomes" id="UP000033664">
    <property type="component" value="Unassembled WGS sequence"/>
</dbReference>
<sequence>MQFPELETSRLKLSALNDSDAKAVFELFSDPLVTHYYDLEPFSELSQALKLIEFFQSRFEEGSGIRWAIRLRETNQLIGTCGFNSWNPRMKNAVLGYDLMPNFWGNGYTTEAVHKIINAAFSGELACGELNRIQGDTVPGNDASESVLRKIGFKEEGLRRQSGYWKNQFHDLKCFGLIRSEFSEI</sequence>
<dbReference type="PANTHER" id="PTHR43792">
    <property type="entry name" value="GNAT FAMILY, PUTATIVE (AFU_ORTHOLOGUE AFUA_3G00765)-RELATED-RELATED"/>
    <property type="match status" value="1"/>
</dbReference>
<dbReference type="PROSITE" id="PS51186">
    <property type="entry name" value="GNAT"/>
    <property type="match status" value="1"/>
</dbReference>